<feature type="region of interest" description="Disordered" evidence="1">
    <location>
        <begin position="1"/>
        <end position="52"/>
    </location>
</feature>
<feature type="region of interest" description="Disordered" evidence="1">
    <location>
        <begin position="224"/>
        <end position="360"/>
    </location>
</feature>
<keyword evidence="3" id="KW-1185">Reference proteome</keyword>
<gene>
    <name evidence="2" type="ORF">GTA08_BOTSDO00948</name>
</gene>
<organism evidence="2 3">
    <name type="scientific">Botryosphaeria dothidea</name>
    <dbReference type="NCBI Taxonomy" id="55169"/>
    <lineage>
        <taxon>Eukaryota</taxon>
        <taxon>Fungi</taxon>
        <taxon>Dikarya</taxon>
        <taxon>Ascomycota</taxon>
        <taxon>Pezizomycotina</taxon>
        <taxon>Dothideomycetes</taxon>
        <taxon>Dothideomycetes incertae sedis</taxon>
        <taxon>Botryosphaeriales</taxon>
        <taxon>Botryosphaeriaceae</taxon>
        <taxon>Botryosphaeria</taxon>
    </lineage>
</organism>
<feature type="compositionally biased region" description="Low complexity" evidence="1">
    <location>
        <begin position="308"/>
        <end position="321"/>
    </location>
</feature>
<dbReference type="OrthoDB" id="3943554at2759"/>
<protein>
    <submittedName>
        <fullName evidence="2">Uncharacterized protein</fullName>
    </submittedName>
</protein>
<dbReference type="AlphaFoldDB" id="A0A8H4N7V0"/>
<name>A0A8H4N7V0_9PEZI</name>
<feature type="compositionally biased region" description="Basic and acidic residues" evidence="1">
    <location>
        <begin position="17"/>
        <end position="26"/>
    </location>
</feature>
<dbReference type="Proteomes" id="UP000572817">
    <property type="component" value="Unassembled WGS sequence"/>
</dbReference>
<feature type="compositionally biased region" description="Low complexity" evidence="1">
    <location>
        <begin position="331"/>
        <end position="340"/>
    </location>
</feature>
<evidence type="ECO:0000313" key="3">
    <source>
        <dbReference type="Proteomes" id="UP000572817"/>
    </source>
</evidence>
<dbReference type="EMBL" id="WWBZ02000001">
    <property type="protein sequence ID" value="KAF4314559.1"/>
    <property type="molecule type" value="Genomic_DNA"/>
</dbReference>
<accession>A0A8H4N7V0</accession>
<evidence type="ECO:0000256" key="1">
    <source>
        <dbReference type="SAM" id="MobiDB-lite"/>
    </source>
</evidence>
<proteinExistence type="predicted"/>
<feature type="compositionally biased region" description="Basic and acidic residues" evidence="1">
    <location>
        <begin position="36"/>
        <end position="47"/>
    </location>
</feature>
<reference evidence="2" key="1">
    <citation type="submission" date="2020-04" db="EMBL/GenBank/DDBJ databases">
        <title>Genome Assembly and Annotation of Botryosphaeria dothidea sdau 11-99, a Latent Pathogen of Apple Fruit Ring Rot in China.</title>
        <authorList>
            <person name="Yu C."/>
            <person name="Diao Y."/>
            <person name="Lu Q."/>
            <person name="Zhao J."/>
            <person name="Cui S."/>
            <person name="Peng C."/>
            <person name="He B."/>
            <person name="Liu H."/>
        </authorList>
    </citation>
    <scope>NUCLEOTIDE SEQUENCE [LARGE SCALE GENOMIC DNA]</scope>
    <source>
        <strain evidence="2">Sdau11-99</strain>
    </source>
</reference>
<evidence type="ECO:0000313" key="2">
    <source>
        <dbReference type="EMBL" id="KAF4314559.1"/>
    </source>
</evidence>
<comment type="caution">
    <text evidence="2">The sequence shown here is derived from an EMBL/GenBank/DDBJ whole genome shotgun (WGS) entry which is preliminary data.</text>
</comment>
<sequence length="403" mass="44788">MDHRNTLSGGVDSDPSIYDKDARGMDGDTYVDDYSASDHDGSDFEPEREPEELGEDFVEEIVEFNRPKMPLPPMELFHHDPEAFIMEFMFLPRPGRMREADLDFSCLHWKPITCEILVKCCGYISIKLTTLMNEDAELERDVKGMGARRTAVLSSNPYDAITAELIRKEKWSREDVIYCICEGMKRFPRELSRNQRFKARLNLPVPGKDYDVVLGVVRDEVNDRSTNTNRLNSQKKRGIEDKNSKTNKAAPAANRTTQNKRGGASTAKKVGNGQAKSSKKRGVKDDSSESEFNTTNASPKKKGRATTKKATAATASASTSKLPVTPSRPRSAASTAVTDSSSKRTPRGGAGGLKKRGVKPEKPETWFRYLDSPMPPSCFPDGSFDDFKGDGSGYEMDVSVRTL</sequence>